<dbReference type="PANTHER" id="PTHR10340">
    <property type="entry name" value="SPHINGOMYELIN PHOSPHODIESTERASE"/>
    <property type="match status" value="1"/>
</dbReference>
<keyword evidence="10 12" id="KW-0472">Membrane</keyword>
<dbReference type="GO" id="GO:0006798">
    <property type="term" value="P:polyphosphate catabolic process"/>
    <property type="evidence" value="ECO:0007669"/>
    <property type="project" value="TreeGrafter"/>
</dbReference>
<dbReference type="EC" id="3.6.1.10" evidence="3 12"/>
<feature type="region of interest" description="Disordered" evidence="13">
    <location>
        <begin position="494"/>
        <end position="514"/>
    </location>
</feature>
<evidence type="ECO:0000256" key="5">
    <source>
        <dbReference type="ARBA" id="ARBA00022554"/>
    </source>
</evidence>
<evidence type="ECO:0000256" key="10">
    <source>
        <dbReference type="ARBA" id="ARBA00023136"/>
    </source>
</evidence>
<reference evidence="16" key="1">
    <citation type="journal article" date="2023" name="BMC Genomics">
        <title>Chromosome-level genome assemblies of Cutaneotrichosporon spp. (Trichosporonales, Basidiomycota) reveal imbalanced evolution between nucleotide sequences and chromosome synteny.</title>
        <authorList>
            <person name="Kobayashi Y."/>
            <person name="Kayamori A."/>
            <person name="Aoki K."/>
            <person name="Shiwa Y."/>
            <person name="Matsutani M."/>
            <person name="Fujita N."/>
            <person name="Sugita T."/>
            <person name="Iwasaki W."/>
            <person name="Tanaka N."/>
            <person name="Takashima M."/>
        </authorList>
    </citation>
    <scope>NUCLEOTIDE SEQUENCE</scope>
    <source>
        <strain evidence="16">HIS016</strain>
    </source>
</reference>
<feature type="signal peptide" evidence="14">
    <location>
        <begin position="1"/>
        <end position="22"/>
    </location>
</feature>
<dbReference type="GO" id="GO:0000298">
    <property type="term" value="F:endopolyphosphatase activity"/>
    <property type="evidence" value="ECO:0007669"/>
    <property type="project" value="UniProtKB-EC"/>
</dbReference>
<dbReference type="PANTHER" id="PTHR10340:SF55">
    <property type="entry name" value="ENDOPOLYPHOSPHATASE"/>
    <property type="match status" value="1"/>
</dbReference>
<evidence type="ECO:0000256" key="1">
    <source>
        <dbReference type="ARBA" id="ARBA00004576"/>
    </source>
</evidence>
<evidence type="ECO:0000256" key="13">
    <source>
        <dbReference type="SAM" id="MobiDB-lite"/>
    </source>
</evidence>
<dbReference type="PIRSF" id="PIRSF027093">
    <property type="entry name" value="EndopolyPtase_N1"/>
    <property type="match status" value="1"/>
</dbReference>
<keyword evidence="14" id="KW-0732">Signal</keyword>
<dbReference type="GO" id="GO:0005774">
    <property type="term" value="C:vacuolar membrane"/>
    <property type="evidence" value="ECO:0007669"/>
    <property type="project" value="UniProtKB-SubCell"/>
</dbReference>
<organism evidence="16 17">
    <name type="scientific">Cutaneotrichosporon spelunceum</name>
    <dbReference type="NCBI Taxonomy" id="1672016"/>
    <lineage>
        <taxon>Eukaryota</taxon>
        <taxon>Fungi</taxon>
        <taxon>Dikarya</taxon>
        <taxon>Basidiomycota</taxon>
        <taxon>Agaricomycotina</taxon>
        <taxon>Tremellomycetes</taxon>
        <taxon>Trichosporonales</taxon>
        <taxon>Trichosporonaceae</taxon>
        <taxon>Cutaneotrichosporon</taxon>
    </lineage>
</organism>
<comment type="similarity">
    <text evidence="2">Belongs to the endopolyphosphatase PPN1 family.</text>
</comment>
<dbReference type="Pfam" id="PF00149">
    <property type="entry name" value="Metallophos"/>
    <property type="match status" value="1"/>
</dbReference>
<evidence type="ECO:0000259" key="15">
    <source>
        <dbReference type="Pfam" id="PF00149"/>
    </source>
</evidence>
<reference evidence="16" key="2">
    <citation type="submission" date="2023-06" db="EMBL/GenBank/DDBJ databases">
        <authorList>
            <person name="Kobayashi Y."/>
            <person name="Kayamori A."/>
            <person name="Aoki K."/>
            <person name="Shiwa Y."/>
            <person name="Fujita N."/>
            <person name="Sugita T."/>
            <person name="Iwasaki W."/>
            <person name="Tanaka N."/>
            <person name="Takashima M."/>
        </authorList>
    </citation>
    <scope>NUCLEOTIDE SEQUENCE</scope>
    <source>
        <strain evidence="16">HIS016</strain>
    </source>
</reference>
<dbReference type="InterPro" id="IPR029052">
    <property type="entry name" value="Metallo-depent_PP-like"/>
</dbReference>
<evidence type="ECO:0000313" key="16">
    <source>
        <dbReference type="EMBL" id="GMK57666.1"/>
    </source>
</evidence>
<keyword evidence="6" id="KW-0812">Transmembrane</keyword>
<evidence type="ECO:0000256" key="4">
    <source>
        <dbReference type="ARBA" id="ARBA00014458"/>
    </source>
</evidence>
<evidence type="ECO:0000256" key="2">
    <source>
        <dbReference type="ARBA" id="ARBA00010399"/>
    </source>
</evidence>
<comment type="catalytic activity">
    <reaction evidence="12">
        <text>[phosphate](n+1) + n H2O = (n+1) phosphate + n H(+)</text>
        <dbReference type="Rhea" id="RHEA:22452"/>
        <dbReference type="Rhea" id="RHEA-COMP:14280"/>
        <dbReference type="ChEBI" id="CHEBI:15377"/>
        <dbReference type="ChEBI" id="CHEBI:15378"/>
        <dbReference type="ChEBI" id="CHEBI:16838"/>
        <dbReference type="ChEBI" id="CHEBI:43474"/>
        <dbReference type="EC" id="3.6.1.10"/>
    </reaction>
</comment>
<gene>
    <name evidence="16" type="primary">PPN1</name>
    <name evidence="16" type="ORF">CspeluHIS016_0405000</name>
</gene>
<keyword evidence="8" id="KW-0735">Signal-anchor</keyword>
<comment type="subcellular location">
    <subcellularLocation>
        <location evidence="1">Vacuole membrane</location>
        <topology evidence="1">Single-pass type II membrane protein</topology>
    </subcellularLocation>
</comment>
<dbReference type="GO" id="GO:0005615">
    <property type="term" value="C:extracellular space"/>
    <property type="evidence" value="ECO:0007669"/>
    <property type="project" value="TreeGrafter"/>
</dbReference>
<evidence type="ECO:0000256" key="8">
    <source>
        <dbReference type="ARBA" id="ARBA00022968"/>
    </source>
</evidence>
<dbReference type="InterPro" id="IPR012358">
    <property type="entry name" value="EndopolyPtase_N1"/>
</dbReference>
<dbReference type="GO" id="GO:0000324">
    <property type="term" value="C:fungal-type vacuole"/>
    <property type="evidence" value="ECO:0007669"/>
    <property type="project" value="TreeGrafter"/>
</dbReference>
<keyword evidence="7 12" id="KW-0378">Hydrolase</keyword>
<feature type="domain" description="Calcineurin-like phosphoesterase" evidence="15">
    <location>
        <begin position="42"/>
        <end position="320"/>
    </location>
</feature>
<keyword evidence="5 12" id="KW-0926">Vacuole</keyword>
<name>A0AAD3YC38_9TREE</name>
<evidence type="ECO:0000256" key="12">
    <source>
        <dbReference type="PIRNR" id="PIRNR027093"/>
    </source>
</evidence>
<dbReference type="InterPro" id="IPR004843">
    <property type="entry name" value="Calcineurin-like_PHP"/>
</dbReference>
<keyword evidence="17" id="KW-1185">Reference proteome</keyword>
<accession>A0AAD3YC38</accession>
<keyword evidence="9" id="KW-1133">Transmembrane helix</keyword>
<evidence type="ECO:0000256" key="9">
    <source>
        <dbReference type="ARBA" id="ARBA00022989"/>
    </source>
</evidence>
<keyword evidence="11" id="KW-0325">Glycoprotein</keyword>
<evidence type="ECO:0000256" key="7">
    <source>
        <dbReference type="ARBA" id="ARBA00022801"/>
    </source>
</evidence>
<feature type="region of interest" description="Disordered" evidence="13">
    <location>
        <begin position="66"/>
        <end position="111"/>
    </location>
</feature>
<dbReference type="Proteomes" id="UP001222932">
    <property type="component" value="Unassembled WGS sequence"/>
</dbReference>
<dbReference type="CDD" id="cd00842">
    <property type="entry name" value="MPP_ASMase"/>
    <property type="match status" value="1"/>
</dbReference>
<evidence type="ECO:0000256" key="6">
    <source>
        <dbReference type="ARBA" id="ARBA00022692"/>
    </source>
</evidence>
<evidence type="ECO:0000313" key="17">
    <source>
        <dbReference type="Proteomes" id="UP001222932"/>
    </source>
</evidence>
<sequence length="665" mass="75762">MLGSATATAAVVALALFAGVAADNQVPLQAEMAKPKRQLTGRFMHVTDFHPDPHYKVQATLESGCHRLKGDQDPEDYKRRRKNKNKSRLDRFWPSRSRNRGGDDIEAGEWGTPISDCDSPMALVDLAFNWLKKEWLEQVDFVVWTGDSARHDIDRFIPRSGKEIFDLNRMMAQRMVETFGKKVPIIPSLGNNDVYPHNIMEPGPNRVTQEFLTIWKHFIPEEYRHVFERGGYFAVEVIPDQLAVISLNTIYFFVSNTAVDGCRARSGEPGDLEMEWLEVQLQSYRDRGMQVHLIGHVAPHQGLYYDDCYLRYGDLALRYQDTIVGHHYGHQNVDHFFFMDVPELETVSKGVSAAVNGTRYLEIESQDRLLQPTIDDYSYPGPEVRGPHFLESGRFKIFGRKKSALLLQLLKKSYGGLPAEIKYKDYAVINVAPSIIPTYQPAARIYSYNISGVTLDSGVRLQVEHPTPDDPMDAMWKAKKGSCKKPENMYKPHCSLKSRPRYASPDSPSRSNRPFTTLGYTQFYIPDLDQLKKPKTPPEWEIEYTTFPASSLLPESLTNGIRKYGQPPPVPYHLLPAFDPDIVDVMTAEEVALLDAEGDLPRGSILAESKKEEFFRAIKRITPWKLKDLTIKNYVKFARRLASDKKAFKKFILYMFVSSCPGSTC</sequence>
<feature type="compositionally biased region" description="Basic and acidic residues" evidence="13">
    <location>
        <begin position="66"/>
        <end position="78"/>
    </location>
</feature>
<dbReference type="InterPro" id="IPR041805">
    <property type="entry name" value="ASMase/PPN1_MPP"/>
</dbReference>
<comment type="function">
    <text evidence="12">Catalyzes the hydrolysis of inorganic polyphosphate (polyP) chains of many hundreds of phosphate residues into shorter lengths.</text>
</comment>
<dbReference type="GO" id="GO:0008081">
    <property type="term" value="F:phosphoric diester hydrolase activity"/>
    <property type="evidence" value="ECO:0007669"/>
    <property type="project" value="TreeGrafter"/>
</dbReference>
<evidence type="ECO:0000256" key="3">
    <source>
        <dbReference type="ARBA" id="ARBA00012459"/>
    </source>
</evidence>
<comment type="caution">
    <text evidence="16">The sequence shown here is derived from an EMBL/GenBank/DDBJ whole genome shotgun (WGS) entry which is preliminary data.</text>
</comment>
<evidence type="ECO:0000256" key="14">
    <source>
        <dbReference type="SAM" id="SignalP"/>
    </source>
</evidence>
<dbReference type="AlphaFoldDB" id="A0AAD3YC38"/>
<dbReference type="EMBL" id="BTCM01000004">
    <property type="protein sequence ID" value="GMK57666.1"/>
    <property type="molecule type" value="Genomic_DNA"/>
</dbReference>
<evidence type="ECO:0000256" key="11">
    <source>
        <dbReference type="ARBA" id="ARBA00023180"/>
    </source>
</evidence>
<proteinExistence type="inferred from homology"/>
<feature type="chain" id="PRO_5042254775" description="Endopolyphosphatase" evidence="14">
    <location>
        <begin position="23"/>
        <end position="665"/>
    </location>
</feature>
<dbReference type="SUPFAM" id="SSF56300">
    <property type="entry name" value="Metallo-dependent phosphatases"/>
    <property type="match status" value="1"/>
</dbReference>
<dbReference type="GO" id="GO:0004309">
    <property type="term" value="F:exopolyphosphatase activity"/>
    <property type="evidence" value="ECO:0007669"/>
    <property type="project" value="TreeGrafter"/>
</dbReference>
<protein>
    <recommendedName>
        <fullName evidence="4 12">Endopolyphosphatase</fullName>
        <ecNumber evidence="3 12">3.6.1.10</ecNumber>
    </recommendedName>
</protein>